<gene>
    <name evidence="4" type="ORF">Fot_45258</name>
</gene>
<dbReference type="InterPro" id="IPR052079">
    <property type="entry name" value="E3_ligase/Copine_domain"/>
</dbReference>
<dbReference type="Proteomes" id="UP001604277">
    <property type="component" value="Unassembled WGS sequence"/>
</dbReference>
<dbReference type="EMBL" id="JBFOLJ010000013">
    <property type="protein sequence ID" value="KAL2483814.1"/>
    <property type="molecule type" value="Genomic_DNA"/>
</dbReference>
<dbReference type="AlphaFoldDB" id="A0ABD1R5W2"/>
<reference evidence="5" key="1">
    <citation type="submission" date="2024-07" db="EMBL/GenBank/DDBJ databases">
        <title>Two chromosome-level genome assemblies of Korean endemic species Abeliophyllum distichum and Forsythia ovata (Oleaceae).</title>
        <authorList>
            <person name="Jang H."/>
        </authorList>
    </citation>
    <scope>NUCLEOTIDE SEQUENCE [LARGE SCALE GENOMIC DNA]</scope>
</reference>
<keyword evidence="5" id="KW-1185">Reference proteome</keyword>
<keyword evidence="1" id="KW-0862">Zinc</keyword>
<dbReference type="SMART" id="SM00184">
    <property type="entry name" value="RING"/>
    <property type="match status" value="1"/>
</dbReference>
<comment type="caution">
    <text evidence="4">The sequence shown here is derived from an EMBL/GenBank/DDBJ whole genome shotgun (WGS) entry which is preliminary data.</text>
</comment>
<name>A0ABD1R5W2_9LAMI</name>
<dbReference type="InterPro" id="IPR002035">
    <property type="entry name" value="VWF_A"/>
</dbReference>
<accession>A0ABD1R5W2</accession>
<dbReference type="PANTHER" id="PTHR45751:SF16">
    <property type="entry name" value="E3 UBIQUITIN-PROTEIN LIGASE RGLG4"/>
    <property type="match status" value="1"/>
</dbReference>
<dbReference type="InterPro" id="IPR001841">
    <property type="entry name" value="Znf_RING"/>
</dbReference>
<feature type="compositionally biased region" description="Low complexity" evidence="2">
    <location>
        <begin position="28"/>
        <end position="39"/>
    </location>
</feature>
<dbReference type="PROSITE" id="PS50089">
    <property type="entry name" value="ZF_RING_2"/>
    <property type="match status" value="1"/>
</dbReference>
<evidence type="ECO:0000259" key="3">
    <source>
        <dbReference type="PROSITE" id="PS50089"/>
    </source>
</evidence>
<feature type="region of interest" description="Disordered" evidence="2">
    <location>
        <begin position="1"/>
        <end position="71"/>
    </location>
</feature>
<evidence type="ECO:0000256" key="1">
    <source>
        <dbReference type="PROSITE-ProRule" id="PRU00175"/>
    </source>
</evidence>
<dbReference type="Pfam" id="PF13920">
    <property type="entry name" value="zf-C3HC4_3"/>
    <property type="match status" value="1"/>
</dbReference>
<dbReference type="SUPFAM" id="SSF53300">
    <property type="entry name" value="vWA-like"/>
    <property type="match status" value="1"/>
</dbReference>
<evidence type="ECO:0000313" key="5">
    <source>
        <dbReference type="Proteomes" id="UP001604277"/>
    </source>
</evidence>
<organism evidence="4 5">
    <name type="scientific">Forsythia ovata</name>
    <dbReference type="NCBI Taxonomy" id="205694"/>
    <lineage>
        <taxon>Eukaryota</taxon>
        <taxon>Viridiplantae</taxon>
        <taxon>Streptophyta</taxon>
        <taxon>Embryophyta</taxon>
        <taxon>Tracheophyta</taxon>
        <taxon>Spermatophyta</taxon>
        <taxon>Magnoliopsida</taxon>
        <taxon>eudicotyledons</taxon>
        <taxon>Gunneridae</taxon>
        <taxon>Pentapetalae</taxon>
        <taxon>asterids</taxon>
        <taxon>lamiids</taxon>
        <taxon>Lamiales</taxon>
        <taxon>Oleaceae</taxon>
        <taxon>Forsythieae</taxon>
        <taxon>Forsythia</taxon>
    </lineage>
</organism>
<evidence type="ECO:0000313" key="4">
    <source>
        <dbReference type="EMBL" id="KAL2483814.1"/>
    </source>
</evidence>
<sequence length="431" mass="47125">MGNIFGFRKHKGTNNSSLARRGSITKNSGPPFSDSSSFSNYLPHRNPNPSSSTVVTDYKGPVSSTSGIASTSRMDKKKQYEYIPDNFTSIDQVTVALRESGLESSNLILGIDFTKSNEWTGKVAFNNRSLHAVGDTPNPYEKAISIIGKTLAPFDEDNLIPCFGFGDATTHDQEVFSFHSDNSPCHGFEEVLACYKRIVPNLRLSGPTSYGPVVDAAVDIVERSGGQYHVLVIIADGQVTRSVDTGDKELSPQEAKTINSIVNASLYPLSIILVGVGDGPWEDMKKFDDKIPAREFDNFQFVNFTAIMSNKATPSEKETAFSLAALMEIPIQYKAAKELGLLGHVTGKAKKIVPRPPPVPYTSRVAFPSQDPGNASTAMQEDRNQVCPVCLTNSKDLAFNCGHMTCRDCGSRLSDCPICRQRITSRLRLYT</sequence>
<keyword evidence="1" id="KW-0863">Zinc-finger</keyword>
<dbReference type="InterPro" id="IPR010734">
    <property type="entry name" value="Copine_C"/>
</dbReference>
<dbReference type="GO" id="GO:0008270">
    <property type="term" value="F:zinc ion binding"/>
    <property type="evidence" value="ECO:0007669"/>
    <property type="project" value="UniProtKB-KW"/>
</dbReference>
<evidence type="ECO:0000256" key="2">
    <source>
        <dbReference type="SAM" id="MobiDB-lite"/>
    </source>
</evidence>
<dbReference type="Pfam" id="PF07002">
    <property type="entry name" value="Copine"/>
    <property type="match status" value="1"/>
</dbReference>
<keyword evidence="1" id="KW-0479">Metal-binding</keyword>
<feature type="compositionally biased region" description="Polar residues" evidence="2">
    <location>
        <begin position="62"/>
        <end position="71"/>
    </location>
</feature>
<dbReference type="Gene3D" id="3.30.40.10">
    <property type="entry name" value="Zinc/RING finger domain, C3HC4 (zinc finger)"/>
    <property type="match status" value="1"/>
</dbReference>
<dbReference type="SUPFAM" id="SSF57850">
    <property type="entry name" value="RING/U-box"/>
    <property type="match status" value="1"/>
</dbReference>
<dbReference type="InterPro" id="IPR036465">
    <property type="entry name" value="vWFA_dom_sf"/>
</dbReference>
<feature type="domain" description="RING-type" evidence="3">
    <location>
        <begin position="387"/>
        <end position="420"/>
    </location>
</feature>
<proteinExistence type="predicted"/>
<dbReference type="SMART" id="SM00327">
    <property type="entry name" value="VWA"/>
    <property type="match status" value="1"/>
</dbReference>
<dbReference type="PANTHER" id="PTHR45751">
    <property type="entry name" value="COPINE FAMILY PROTEIN 1"/>
    <property type="match status" value="1"/>
</dbReference>
<protein>
    <submittedName>
        <fullName evidence="4">Ca(2)-dependent phospholipid-binding protein (Copine) family</fullName>
    </submittedName>
</protein>
<dbReference type="InterPro" id="IPR013083">
    <property type="entry name" value="Znf_RING/FYVE/PHD"/>
</dbReference>